<feature type="transmembrane region" description="Helical" evidence="1">
    <location>
        <begin position="144"/>
        <end position="163"/>
    </location>
</feature>
<dbReference type="EMBL" id="AYYY01000021">
    <property type="protein sequence ID" value="KRM61761.1"/>
    <property type="molecule type" value="Genomic_DNA"/>
</dbReference>
<feature type="transmembrane region" description="Helical" evidence="1">
    <location>
        <begin position="30"/>
        <end position="47"/>
    </location>
</feature>
<gene>
    <name evidence="2" type="ORF">FC26_GL001328</name>
</gene>
<comment type="caution">
    <text evidence="2">The sequence shown here is derived from an EMBL/GenBank/DDBJ whole genome shotgun (WGS) entry which is preliminary data.</text>
</comment>
<feature type="transmembrane region" description="Helical" evidence="1">
    <location>
        <begin position="59"/>
        <end position="80"/>
    </location>
</feature>
<evidence type="ECO:0000256" key="1">
    <source>
        <dbReference type="SAM" id="Phobius"/>
    </source>
</evidence>
<accession>A0A0R2A353</accession>
<feature type="transmembrane region" description="Helical" evidence="1">
    <location>
        <begin position="412"/>
        <end position="431"/>
    </location>
</feature>
<dbReference type="AlphaFoldDB" id="A0A0R2A353"/>
<dbReference type="STRING" id="1423813.FC26_GL001328"/>
<dbReference type="PATRIC" id="fig|1423813.3.peg.1352"/>
<feature type="transmembrane region" description="Helical" evidence="1">
    <location>
        <begin position="249"/>
        <end position="268"/>
    </location>
</feature>
<keyword evidence="1" id="KW-1133">Transmembrane helix</keyword>
<keyword evidence="1" id="KW-0812">Transmembrane</keyword>
<dbReference type="Proteomes" id="UP000051733">
    <property type="component" value="Unassembled WGS sequence"/>
</dbReference>
<keyword evidence="3" id="KW-1185">Reference proteome</keyword>
<feature type="transmembrane region" description="Helical" evidence="1">
    <location>
        <begin position="356"/>
        <end position="378"/>
    </location>
</feature>
<protein>
    <submittedName>
        <fullName evidence="2">CitMHS family citrate-magnesium (Mg2+) proton (H+) citrate-calcium (Ca2+) proton (H+) symporter</fullName>
    </submittedName>
</protein>
<feature type="transmembrane region" description="Helical" evidence="1">
    <location>
        <begin position="6"/>
        <end position="23"/>
    </location>
</feature>
<feature type="transmembrane region" description="Helical" evidence="1">
    <location>
        <begin position="289"/>
        <end position="310"/>
    </location>
</feature>
<sequence>MMSSTVIAILLLLSFFGFIYYIVKGGNLMIGFFIMAILWSIIGMIPFQTAIQKVFAEPALNYGPTIMYIVFGSWFGRVLVDSGIAPAISETTNKVGKRRPLIAAILVVLVTSFIFISAYGVGSVIAIGVILLPILLSIGLPRDIALTAFALAVGAPMYLNVVLYNQIKAFFPHAHYGGTYLQFGWIAMGIQIVLIIIFLVLNRKKFDASHADENLAKIGALENQGTQEGNKVPKIAFIVPVIPVLMNMLFQWDAIPALTLATLIAIVLTGHARHYKGFVKFLNDTIQQAISDIAGLIMFLMALIMFSGAASMNANRFKPLFEAILPHDHLILALALGIFAPLALFRGPLHVWGAGAATAAVLSGTGLFSDAFLLPLLYVPTLMAVSTDITQSWNVWGLDYMKVQSKDFLKRGIPIMWIVSIVNELLVYHFFG</sequence>
<name>A0A0R2A353_9LACO</name>
<evidence type="ECO:0000313" key="3">
    <source>
        <dbReference type="Proteomes" id="UP000051733"/>
    </source>
</evidence>
<proteinExistence type="predicted"/>
<keyword evidence="1" id="KW-0472">Membrane</keyword>
<feature type="transmembrane region" description="Helical" evidence="1">
    <location>
        <begin position="330"/>
        <end position="349"/>
    </location>
</feature>
<feature type="transmembrane region" description="Helical" evidence="1">
    <location>
        <begin position="101"/>
        <end position="132"/>
    </location>
</feature>
<organism evidence="2 3">
    <name type="scientific">Paucilactobacillus vaccinostercus DSM 20634</name>
    <dbReference type="NCBI Taxonomy" id="1423813"/>
    <lineage>
        <taxon>Bacteria</taxon>
        <taxon>Bacillati</taxon>
        <taxon>Bacillota</taxon>
        <taxon>Bacilli</taxon>
        <taxon>Lactobacillales</taxon>
        <taxon>Lactobacillaceae</taxon>
        <taxon>Paucilactobacillus</taxon>
    </lineage>
</organism>
<reference evidence="2 3" key="1">
    <citation type="journal article" date="2015" name="Genome Announc.">
        <title>Expanding the biotechnology potential of lactobacilli through comparative genomics of 213 strains and associated genera.</title>
        <authorList>
            <person name="Sun Z."/>
            <person name="Harris H.M."/>
            <person name="McCann A."/>
            <person name="Guo C."/>
            <person name="Argimon S."/>
            <person name="Zhang W."/>
            <person name="Yang X."/>
            <person name="Jeffery I.B."/>
            <person name="Cooney J.C."/>
            <person name="Kagawa T.F."/>
            <person name="Liu W."/>
            <person name="Song Y."/>
            <person name="Salvetti E."/>
            <person name="Wrobel A."/>
            <person name="Rasinkangas P."/>
            <person name="Parkhill J."/>
            <person name="Rea M.C."/>
            <person name="O'Sullivan O."/>
            <person name="Ritari J."/>
            <person name="Douillard F.P."/>
            <person name="Paul Ross R."/>
            <person name="Yang R."/>
            <person name="Briner A.E."/>
            <person name="Felis G.E."/>
            <person name="de Vos W.M."/>
            <person name="Barrangou R."/>
            <person name="Klaenhammer T.R."/>
            <person name="Caufield P.W."/>
            <person name="Cui Y."/>
            <person name="Zhang H."/>
            <person name="O'Toole P.W."/>
        </authorList>
    </citation>
    <scope>NUCLEOTIDE SEQUENCE [LARGE SCALE GENOMIC DNA]</scope>
    <source>
        <strain evidence="2 3">DSM 20634</strain>
    </source>
</reference>
<feature type="transmembrane region" description="Helical" evidence="1">
    <location>
        <begin position="183"/>
        <end position="201"/>
    </location>
</feature>
<evidence type="ECO:0000313" key="2">
    <source>
        <dbReference type="EMBL" id="KRM61761.1"/>
    </source>
</evidence>